<evidence type="ECO:0000256" key="2">
    <source>
        <dbReference type="ARBA" id="ARBA00037992"/>
    </source>
</evidence>
<dbReference type="PANTHER" id="PTHR46010">
    <property type="entry name" value="PROTEIN IWS1 HOMOLOG"/>
    <property type="match status" value="1"/>
</dbReference>
<dbReference type="Gene3D" id="1.20.930.10">
    <property type="entry name" value="Conserved domain common to transcription factors TFIIS, elongin A, CRSP70"/>
    <property type="match status" value="1"/>
</dbReference>
<sequence>MRSEDEDDEYDKKSQRQEHARGDDQQAQLKDLFGDTDDEDDLDDVDPNLFNDIDEEPKKKLQKTNDFSSESDEDQTYNRKLPKFKKKLGQSSGEGRKSKPKKQKPKEDEEERQRELTPESARREEVKKDIEAALNRIKSNQKVKKSELLDEAEMDEVMVRMVQKMKDAAENDQELNKKRQPAIAKLKLLPRINEQLTKTALAEQFLDNHLLEGMKAWLEPLPDASLPSLDIQRVMLSVLQTLPIRTDHLRESQLGRIVMFYTKCERILPEMRKMAQDLVDKWMRPIMNRSDNYRDRIVYEKDYDPRRRNETSGGGSGEIRDRRMPRPENLEKVQIPQRNVNFDYVPKSNLPNTYEPAKSDQAWKKLNNRLLNLKRKNN</sequence>
<feature type="domain" description="TFIIS N-terminal" evidence="5">
    <location>
        <begin position="212"/>
        <end position="289"/>
    </location>
</feature>
<comment type="similarity">
    <text evidence="2">Belongs to the IWS1 family.</text>
</comment>
<dbReference type="GO" id="GO:0005634">
    <property type="term" value="C:nucleus"/>
    <property type="evidence" value="ECO:0007669"/>
    <property type="project" value="UniProtKB-SubCell"/>
</dbReference>
<feature type="compositionally biased region" description="Acidic residues" evidence="4">
    <location>
        <begin position="34"/>
        <end position="46"/>
    </location>
</feature>
<dbReference type="InterPro" id="IPR051037">
    <property type="entry name" value="RNAPII_TF_IWS1"/>
</dbReference>
<dbReference type="EMBL" id="JADGJW010000084">
    <property type="protein sequence ID" value="KAJ3224717.1"/>
    <property type="molecule type" value="Genomic_DNA"/>
</dbReference>
<dbReference type="SUPFAM" id="SSF47676">
    <property type="entry name" value="Conserved domain common to transcription factors TFIIS, elongin A, CRSP70"/>
    <property type="match status" value="1"/>
</dbReference>
<dbReference type="PANTHER" id="PTHR46010:SF1">
    <property type="entry name" value="PROTEIN IWS1 HOMOLOG"/>
    <property type="match status" value="1"/>
</dbReference>
<feature type="compositionally biased region" description="Basic and acidic residues" evidence="4">
    <location>
        <begin position="10"/>
        <end position="24"/>
    </location>
</feature>
<keyword evidence="3" id="KW-0539">Nucleus</keyword>
<feature type="region of interest" description="Disordered" evidence="4">
    <location>
        <begin position="304"/>
        <end position="337"/>
    </location>
</feature>
<keyword evidence="7" id="KW-1185">Reference proteome</keyword>
<feature type="compositionally biased region" description="Basic and acidic residues" evidence="4">
    <location>
        <begin position="105"/>
        <end position="126"/>
    </location>
</feature>
<proteinExistence type="inferred from homology"/>
<feature type="compositionally biased region" description="Basic and acidic residues" evidence="4">
    <location>
        <begin position="318"/>
        <end position="331"/>
    </location>
</feature>
<dbReference type="AlphaFoldDB" id="A0AAD5Y2K3"/>
<feature type="region of interest" description="Disordered" evidence="4">
    <location>
        <begin position="1"/>
        <end position="126"/>
    </location>
</feature>
<comment type="function">
    <text evidence="1">Transcription factor involved in RNA polymerase II transcription regulation. May function in both SPT15/TBP post-recruitment and recruitment steps of transcription.</text>
</comment>
<comment type="caution">
    <text evidence="6">The sequence shown here is derived from an EMBL/GenBank/DDBJ whole genome shotgun (WGS) entry which is preliminary data.</text>
</comment>
<dbReference type="Proteomes" id="UP001211065">
    <property type="component" value="Unassembled WGS sequence"/>
</dbReference>
<dbReference type="InterPro" id="IPR017923">
    <property type="entry name" value="TFIIS_N"/>
</dbReference>
<evidence type="ECO:0000256" key="3">
    <source>
        <dbReference type="PROSITE-ProRule" id="PRU00649"/>
    </source>
</evidence>
<organism evidence="6 7">
    <name type="scientific">Clydaea vesicula</name>
    <dbReference type="NCBI Taxonomy" id="447962"/>
    <lineage>
        <taxon>Eukaryota</taxon>
        <taxon>Fungi</taxon>
        <taxon>Fungi incertae sedis</taxon>
        <taxon>Chytridiomycota</taxon>
        <taxon>Chytridiomycota incertae sedis</taxon>
        <taxon>Chytridiomycetes</taxon>
        <taxon>Lobulomycetales</taxon>
        <taxon>Lobulomycetaceae</taxon>
        <taxon>Clydaea</taxon>
    </lineage>
</organism>
<evidence type="ECO:0000313" key="7">
    <source>
        <dbReference type="Proteomes" id="UP001211065"/>
    </source>
</evidence>
<accession>A0AAD5Y2K3</accession>
<gene>
    <name evidence="6" type="primary">IWS1</name>
    <name evidence="6" type="ORF">HK099_008035</name>
</gene>
<protein>
    <submittedName>
        <fullName evidence="6">Transcription factor iws1</fullName>
    </submittedName>
</protein>
<name>A0AAD5Y2K3_9FUNG</name>
<evidence type="ECO:0000256" key="4">
    <source>
        <dbReference type="SAM" id="MobiDB-lite"/>
    </source>
</evidence>
<comment type="subcellular location">
    <subcellularLocation>
        <location evidence="3">Nucleus</location>
    </subcellularLocation>
</comment>
<evidence type="ECO:0000256" key="1">
    <source>
        <dbReference type="ARBA" id="ARBA00037349"/>
    </source>
</evidence>
<reference evidence="6" key="1">
    <citation type="submission" date="2020-05" db="EMBL/GenBank/DDBJ databases">
        <title>Phylogenomic resolution of chytrid fungi.</title>
        <authorList>
            <person name="Stajich J.E."/>
            <person name="Amses K."/>
            <person name="Simmons R."/>
            <person name="Seto K."/>
            <person name="Myers J."/>
            <person name="Bonds A."/>
            <person name="Quandt C.A."/>
            <person name="Barry K."/>
            <person name="Liu P."/>
            <person name="Grigoriev I."/>
            <person name="Longcore J.E."/>
            <person name="James T.Y."/>
        </authorList>
    </citation>
    <scope>NUCLEOTIDE SEQUENCE</scope>
    <source>
        <strain evidence="6">JEL0476</strain>
    </source>
</reference>
<dbReference type="PROSITE" id="PS51319">
    <property type="entry name" value="TFIIS_N"/>
    <property type="match status" value="1"/>
</dbReference>
<evidence type="ECO:0000259" key="5">
    <source>
        <dbReference type="PROSITE" id="PS51319"/>
    </source>
</evidence>
<evidence type="ECO:0000313" key="6">
    <source>
        <dbReference type="EMBL" id="KAJ3224717.1"/>
    </source>
</evidence>
<dbReference type="GO" id="GO:0016973">
    <property type="term" value="P:poly(A)+ mRNA export from nucleus"/>
    <property type="evidence" value="ECO:0007669"/>
    <property type="project" value="TreeGrafter"/>
</dbReference>
<dbReference type="InterPro" id="IPR035441">
    <property type="entry name" value="TFIIS/LEDGF_dom_sf"/>
</dbReference>
<dbReference type="Pfam" id="PF08711">
    <property type="entry name" value="Med26"/>
    <property type="match status" value="1"/>
</dbReference>